<dbReference type="InterPro" id="IPR001279">
    <property type="entry name" value="Metallo-B-lactamas"/>
</dbReference>
<name>A0A8J4ALV6_9ACTN</name>
<dbReference type="InterPro" id="IPR036866">
    <property type="entry name" value="RibonucZ/Hydroxyglut_hydro"/>
</dbReference>
<evidence type="ECO:0000313" key="3">
    <source>
        <dbReference type="Proteomes" id="UP000614996"/>
    </source>
</evidence>
<dbReference type="Proteomes" id="UP000614996">
    <property type="component" value="Unassembled WGS sequence"/>
</dbReference>
<accession>A0A8J4ALV6</accession>
<dbReference type="PANTHER" id="PTHR43546:SF3">
    <property type="entry name" value="UPF0173 METAL-DEPENDENT HYDROLASE MJ1163"/>
    <property type="match status" value="1"/>
</dbReference>
<reference evidence="3" key="1">
    <citation type="journal article" date="2021" name="Int. J. Syst. Evol. Microbiol.">
        <title>Actinocatenispora comari sp. nov., an endophytic actinomycete isolated from aerial parts of Comarum salesowianum.</title>
        <authorList>
            <person name="Oyunbileg N."/>
            <person name="Iizaka Y."/>
            <person name="Hamada M."/>
            <person name="Davaapurev B.O."/>
            <person name="Fukumoto A."/>
            <person name="Tsetseg B."/>
            <person name="Kato F."/>
            <person name="Tamura T."/>
            <person name="Batkhuu J."/>
            <person name="Anzai Y."/>
        </authorList>
    </citation>
    <scope>NUCLEOTIDE SEQUENCE [LARGE SCALE GENOMIC DNA]</scope>
    <source>
        <strain evidence="3">NUM-2625</strain>
    </source>
</reference>
<keyword evidence="3" id="KW-1185">Reference proteome</keyword>
<evidence type="ECO:0000313" key="2">
    <source>
        <dbReference type="EMBL" id="GIL31832.1"/>
    </source>
</evidence>
<dbReference type="InterPro" id="IPR050114">
    <property type="entry name" value="UPF0173_UPF0282_UlaG_hydrolase"/>
</dbReference>
<organism evidence="2 3">
    <name type="scientific">Actinocatenispora comari</name>
    <dbReference type="NCBI Taxonomy" id="2807577"/>
    <lineage>
        <taxon>Bacteria</taxon>
        <taxon>Bacillati</taxon>
        <taxon>Actinomycetota</taxon>
        <taxon>Actinomycetes</taxon>
        <taxon>Micromonosporales</taxon>
        <taxon>Micromonosporaceae</taxon>
        <taxon>Actinocatenispora</taxon>
    </lineage>
</organism>
<proteinExistence type="predicted"/>
<feature type="domain" description="Metallo-beta-lactamase" evidence="1">
    <location>
        <begin position="7"/>
        <end position="179"/>
    </location>
</feature>
<dbReference type="RefSeq" id="WP_207129389.1">
    <property type="nucleotide sequence ID" value="NZ_BOPO01000150.1"/>
</dbReference>
<gene>
    <name evidence="2" type="ORF">NUM_70860</name>
</gene>
<dbReference type="AlphaFoldDB" id="A0A8J4ALV6"/>
<dbReference type="PANTHER" id="PTHR43546">
    <property type="entry name" value="UPF0173 METAL-DEPENDENT HYDROLASE MJ1163-RELATED"/>
    <property type="match status" value="1"/>
</dbReference>
<dbReference type="EMBL" id="BOPO01000150">
    <property type="protein sequence ID" value="GIL31832.1"/>
    <property type="molecule type" value="Genomic_DNA"/>
</dbReference>
<evidence type="ECO:0000259" key="1">
    <source>
        <dbReference type="SMART" id="SM00849"/>
    </source>
</evidence>
<dbReference type="Pfam" id="PF13483">
    <property type="entry name" value="Lactamase_B_3"/>
    <property type="match status" value="1"/>
</dbReference>
<comment type="caution">
    <text evidence="2">The sequence shown here is derived from an EMBL/GenBank/DDBJ whole genome shotgun (WGS) entry which is preliminary data.</text>
</comment>
<dbReference type="Gene3D" id="3.60.15.10">
    <property type="entry name" value="Ribonuclease Z/Hydroxyacylglutathione hydrolase-like"/>
    <property type="match status" value="1"/>
</dbReference>
<dbReference type="SMART" id="SM00849">
    <property type="entry name" value="Lactamase_B"/>
    <property type="match status" value="1"/>
</dbReference>
<protein>
    <submittedName>
        <fullName evidence="2">MBL fold metallo-hydrolase</fullName>
    </submittedName>
</protein>
<dbReference type="SUPFAM" id="SSF56281">
    <property type="entry name" value="Metallo-hydrolase/oxidoreductase"/>
    <property type="match status" value="1"/>
</dbReference>
<sequence length="216" mass="23119">MQLTKHAHACVSIEHDDARLLIDPGVFTPDAADLLARADAALVTHDHFDHIDLDAVIAALATRPKLAVFGPASVVEALRKLGADTERLRTVGDGDRFEIGGVPIRVTGKTHAVIHDDIPVPENVGYVVADAIYHPGDSYHLPGTTIETLLVPSSGPWTHMGRAIDFIRAAAPRRSVPIHDIMLSEIGQRSVQMLLGEAGPAGTALHQLSPDETIEL</sequence>